<dbReference type="GeneID" id="28722915"/>
<protein>
    <submittedName>
        <fullName evidence="3">HCL450Wp</fullName>
    </submittedName>
</protein>
<dbReference type="SUPFAM" id="SSF52972">
    <property type="entry name" value="ITPase-like"/>
    <property type="match status" value="1"/>
</dbReference>
<proteinExistence type="inferred from homology"/>
<name>A0A109UW78_9SACH</name>
<dbReference type="PANTHER" id="PTHR43213:SF5">
    <property type="entry name" value="BIFUNCTIONAL DTTP_UTP PYROPHOSPHATASE_METHYLTRANSFERASE PROTEIN-RELATED"/>
    <property type="match status" value="1"/>
</dbReference>
<gene>
    <name evidence="3" type="ORF">AW171_hschr31551</name>
</gene>
<evidence type="ECO:0000313" key="3">
    <source>
        <dbReference type="EMBL" id="AMD19701.1"/>
    </source>
</evidence>
<dbReference type="NCBIfam" id="TIGR00172">
    <property type="entry name" value="maf"/>
    <property type="match status" value="1"/>
</dbReference>
<dbReference type="RefSeq" id="XP_017986697.1">
    <property type="nucleotide sequence ID" value="XM_018131415.1"/>
</dbReference>
<evidence type="ECO:0000313" key="4">
    <source>
        <dbReference type="Proteomes" id="UP000243052"/>
    </source>
</evidence>
<dbReference type="AlphaFoldDB" id="A0A109UW78"/>
<evidence type="ECO:0000256" key="1">
    <source>
        <dbReference type="ARBA" id="ARBA00001968"/>
    </source>
</evidence>
<dbReference type="OrthoDB" id="10267058at2759"/>
<sequence length="229" mass="25758">MKHIMNVLDTIRKDYDMLLASSSPRRLEILQEVLGFQNIHIMKPSFEENLDKKLYKDNPIQYVVDTCKGKSTSILEDLKKGRGTAISPKPKIVICADTVVIDNDNVIYEKPGTKEVQFATLSKFCDSPHPLRVVTAVNVILWINNDDYTVFPFHQTTRVFFDSELPKTVLKSYVESGDGLQVAGGFKIQGFSAVMIKMIEGDYYNVVGLPANGTMSQIIKAVAQHSIRR</sequence>
<keyword evidence="4" id="KW-1185">Reference proteome</keyword>
<dbReference type="GO" id="GO:0047429">
    <property type="term" value="F:nucleoside triphosphate diphosphatase activity"/>
    <property type="evidence" value="ECO:0007669"/>
    <property type="project" value="InterPro"/>
</dbReference>
<dbReference type="PANTHER" id="PTHR43213">
    <property type="entry name" value="BIFUNCTIONAL DTTP/UTP PYROPHOSPHATASE/METHYLTRANSFERASE PROTEIN-RELATED"/>
    <property type="match status" value="1"/>
</dbReference>
<dbReference type="Proteomes" id="UP000243052">
    <property type="component" value="Chromosome iii"/>
</dbReference>
<organism evidence="3 4">
    <name type="scientific">Eremothecium sinecaudum</name>
    <dbReference type="NCBI Taxonomy" id="45286"/>
    <lineage>
        <taxon>Eukaryota</taxon>
        <taxon>Fungi</taxon>
        <taxon>Dikarya</taxon>
        <taxon>Ascomycota</taxon>
        <taxon>Saccharomycotina</taxon>
        <taxon>Saccharomycetes</taxon>
        <taxon>Saccharomycetales</taxon>
        <taxon>Saccharomycetaceae</taxon>
        <taxon>Eremothecium</taxon>
    </lineage>
</organism>
<keyword evidence="2" id="KW-0378">Hydrolase</keyword>
<evidence type="ECO:0000256" key="2">
    <source>
        <dbReference type="ARBA" id="ARBA00022801"/>
    </source>
</evidence>
<comment type="cofactor">
    <cofactor evidence="1">
        <name>a divalent metal cation</name>
        <dbReference type="ChEBI" id="CHEBI:60240"/>
    </cofactor>
</comment>
<dbReference type="HAMAP" id="MF_00528">
    <property type="entry name" value="Maf"/>
    <property type="match status" value="1"/>
</dbReference>
<dbReference type="PIRSF" id="PIRSF006305">
    <property type="entry name" value="Maf"/>
    <property type="match status" value="1"/>
</dbReference>
<dbReference type="Pfam" id="PF02545">
    <property type="entry name" value="Maf"/>
    <property type="match status" value="1"/>
</dbReference>
<dbReference type="STRING" id="45286.A0A109UW78"/>
<dbReference type="InterPro" id="IPR029001">
    <property type="entry name" value="ITPase-like_fam"/>
</dbReference>
<dbReference type="EMBL" id="CP014243">
    <property type="protein sequence ID" value="AMD19701.1"/>
    <property type="molecule type" value="Genomic_DNA"/>
</dbReference>
<dbReference type="Gene3D" id="3.90.950.10">
    <property type="match status" value="1"/>
</dbReference>
<reference evidence="3 4" key="1">
    <citation type="submission" date="2016-01" db="EMBL/GenBank/DDBJ databases">
        <title>Genome sequence of the yeast Holleya sinecauda.</title>
        <authorList>
            <person name="Dietrich F.S."/>
        </authorList>
    </citation>
    <scope>NUCLEOTIDE SEQUENCE [LARGE SCALE GENOMIC DNA]</scope>
    <source>
        <strain evidence="3 4">ATCC 58844</strain>
    </source>
</reference>
<accession>A0A109UW78</accession>
<dbReference type="InterPro" id="IPR003697">
    <property type="entry name" value="Maf-like"/>
</dbReference>